<dbReference type="AlphaFoldDB" id="A0A286RJI3"/>
<dbReference type="KEGG" id="ttf:THTE_3522"/>
<dbReference type="EMBL" id="CP018477">
    <property type="protein sequence ID" value="ASV76123.1"/>
    <property type="molecule type" value="Genomic_DNA"/>
</dbReference>
<organism evidence="1 2">
    <name type="scientific">Thermogutta terrifontis</name>
    <dbReference type="NCBI Taxonomy" id="1331910"/>
    <lineage>
        <taxon>Bacteria</taxon>
        <taxon>Pseudomonadati</taxon>
        <taxon>Planctomycetota</taxon>
        <taxon>Planctomycetia</taxon>
        <taxon>Pirellulales</taxon>
        <taxon>Thermoguttaceae</taxon>
        <taxon>Thermogutta</taxon>
    </lineage>
</organism>
<name>A0A286RJI3_9BACT</name>
<reference evidence="1 2" key="1">
    <citation type="journal article" name="Front. Microbiol.">
        <title>Sugar Metabolism of the First Thermophilic Planctomycete Thermogutta terrifontis: Comparative Genomic and Transcriptomic Approaches.</title>
        <authorList>
            <person name="Elcheninov A.G."/>
            <person name="Menzel P."/>
            <person name="Gudbergsdottir S.R."/>
            <person name="Slesarev A.I."/>
            <person name="Kadnikov V.V."/>
            <person name="Krogh A."/>
            <person name="Bonch-Osmolovskaya E.A."/>
            <person name="Peng X."/>
            <person name="Kublanov I.V."/>
        </authorList>
    </citation>
    <scope>NUCLEOTIDE SEQUENCE [LARGE SCALE GENOMIC DNA]</scope>
    <source>
        <strain evidence="1 2">R1</strain>
    </source>
</reference>
<evidence type="ECO:0000313" key="1">
    <source>
        <dbReference type="EMBL" id="ASV76123.1"/>
    </source>
</evidence>
<proteinExistence type="predicted"/>
<keyword evidence="2" id="KW-1185">Reference proteome</keyword>
<evidence type="ECO:0000313" key="2">
    <source>
        <dbReference type="Proteomes" id="UP000215086"/>
    </source>
</evidence>
<protein>
    <submittedName>
        <fullName evidence="1">Uncharacterized protein</fullName>
    </submittedName>
</protein>
<accession>A0A286RJI3</accession>
<gene>
    <name evidence="1" type="ORF">THTE_3522</name>
</gene>
<dbReference type="Proteomes" id="UP000215086">
    <property type="component" value="Chromosome"/>
</dbReference>
<sequence>MGLTVYVRDRRSHISRSVNSFNVRAKKEPEKADFSPPFPA</sequence>